<protein>
    <submittedName>
        <fullName evidence="1">Uncharacterized protein</fullName>
    </submittedName>
</protein>
<evidence type="ECO:0000313" key="1">
    <source>
        <dbReference type="EMBL" id="KAF6071012.1"/>
    </source>
</evidence>
<dbReference type="Proteomes" id="UP000536275">
    <property type="component" value="Unassembled WGS sequence"/>
</dbReference>
<dbReference type="InterPro" id="IPR031342">
    <property type="entry name" value="Mug163-like"/>
</dbReference>
<reference evidence="1 2" key="1">
    <citation type="submission" date="2020-03" db="EMBL/GenBank/DDBJ databases">
        <title>FDA dAtabase for Regulatory Grade micrObial Sequences (FDA-ARGOS): Supporting development and validation of Infectious Disease Dx tests.</title>
        <authorList>
            <person name="Campos J."/>
            <person name="Goldberg B."/>
            <person name="Tallon L."/>
            <person name="Sadzewicz L."/>
            <person name="Vavikolanu K."/>
            <person name="Mehta A."/>
            <person name="Aluvathingal J."/>
            <person name="Nadendla S."/>
            <person name="Nandy P."/>
            <person name="Geyer C."/>
            <person name="Yan Y."/>
            <person name="Sichtig H."/>
        </authorList>
    </citation>
    <scope>NUCLEOTIDE SEQUENCE [LARGE SCALE GENOMIC DNA]</scope>
    <source>
        <strain evidence="1 2">FDAARGOS_656</strain>
    </source>
</reference>
<accession>A0A8H6C4B4</accession>
<evidence type="ECO:0000313" key="2">
    <source>
        <dbReference type="Proteomes" id="UP000536275"/>
    </source>
</evidence>
<gene>
    <name evidence="1" type="ORF">FOB64_002069</name>
</gene>
<organism evidence="1 2">
    <name type="scientific">Candida albicans</name>
    <name type="common">Yeast</name>
    <dbReference type="NCBI Taxonomy" id="5476"/>
    <lineage>
        <taxon>Eukaryota</taxon>
        <taxon>Fungi</taxon>
        <taxon>Dikarya</taxon>
        <taxon>Ascomycota</taxon>
        <taxon>Saccharomycotina</taxon>
        <taxon>Pichiomycetes</taxon>
        <taxon>Debaryomycetaceae</taxon>
        <taxon>Candida/Lodderomyces clade</taxon>
        <taxon>Candida</taxon>
    </lineage>
</organism>
<dbReference type="Pfam" id="PF17119">
    <property type="entry name" value="MMU163"/>
    <property type="match status" value="1"/>
</dbReference>
<dbReference type="EMBL" id="JABWAD010000022">
    <property type="protein sequence ID" value="KAF6071012.1"/>
    <property type="molecule type" value="Genomic_DNA"/>
</dbReference>
<sequence length="299" mass="34443">MSILRREGALRVSRYTLKNVPLAIVTPINQQSMVMVMRRDLDATHQSSLIINPQIPRLLSNPQYINFSQYRILRNEHKEIDKKELERKINVNKVVDQLREYVPDILETSLPKSIISKDIYLRICPSQFDENYLPKLNGLVTYYTTCKAIQLFLTSVMLSPKVKLHIQSIRVSHGPDPQCMFNDTTKIFLRWSTCPDGCSHLDAQGTSQAHLGTHKWSEEDTKKIFDNHKSLSTLVSKLPGTIMGLTKEPKKLERVISGLFIFELNEDNSKILVHTIENMEIIERFEPETQPNVNALRVC</sequence>
<dbReference type="AlphaFoldDB" id="A0A8H6C4B4"/>
<name>A0A8H6C4B4_CANAX</name>
<proteinExistence type="predicted"/>
<comment type="caution">
    <text evidence="1">The sequence shown here is derived from an EMBL/GenBank/DDBJ whole genome shotgun (WGS) entry which is preliminary data.</text>
</comment>